<dbReference type="PROSITE" id="PS50088">
    <property type="entry name" value="ANK_REPEAT"/>
    <property type="match status" value="2"/>
</dbReference>
<dbReference type="EMBL" id="JH767220">
    <property type="protein sequence ID" value="EQC26841.1"/>
    <property type="molecule type" value="Genomic_DNA"/>
</dbReference>
<dbReference type="OMA" id="MLEVFIH"/>
<evidence type="ECO:0000256" key="4">
    <source>
        <dbReference type="SAM" id="MobiDB-lite"/>
    </source>
</evidence>
<feature type="compositionally biased region" description="Basic and acidic residues" evidence="4">
    <location>
        <begin position="774"/>
        <end position="785"/>
    </location>
</feature>
<evidence type="ECO:0000313" key="5">
    <source>
        <dbReference type="EMBL" id="EQC26841.1"/>
    </source>
</evidence>
<dbReference type="AlphaFoldDB" id="T0PX58"/>
<proteinExistence type="predicted"/>
<feature type="region of interest" description="Disordered" evidence="4">
    <location>
        <begin position="1"/>
        <end position="27"/>
    </location>
</feature>
<evidence type="ECO:0000256" key="2">
    <source>
        <dbReference type="ARBA" id="ARBA00023043"/>
    </source>
</evidence>
<dbReference type="SMART" id="SM00248">
    <property type="entry name" value="ANK"/>
    <property type="match status" value="7"/>
</dbReference>
<evidence type="ECO:0000313" key="6">
    <source>
        <dbReference type="Proteomes" id="UP000030762"/>
    </source>
</evidence>
<dbReference type="InterPro" id="IPR002110">
    <property type="entry name" value="Ankyrin_rpt"/>
</dbReference>
<sequence length="808" mass="83736">MGACASRSTNVTQFTEPPGSPVKTTAVAAQAAPSPAIGLPNAIASAPEPAPTNSDESPAAILLRHVKKGALDEVTDILAANPELLNVRGMWESTPLVYACQYAQTDVAAYLLSQGADSLLVNEKNVSALLLACLEGLATIVALLLQPPSPPQLHLVNAVGVVYNAQADLNQSLSPFLAACANGHLECVGLLLQAALAAADFSMDALLNTSPAPGKTPPPLFAAAMYGHTHVLVMLLGAGAAKDRVDADGNTVLLTALKHGHDTAGVALVKATPSPGEVVNALGMTALHMAADKGCIESCKALLALPGVVIDIANAADETPLYLAAKRRDGRMLEVFINAGADIDRVVATTNKCVRDILTKDKRLNLVKIADNLRGVSMRSSDGSVIGDFTLPVSNDITASPPASDAPQTATPLVGRKTRITFSKQLGAPGMPLLNLEASSAPEPTSPAPIGNTRRTRATFSKPAGVPLVVVEAPIDDTSSDARLGSNVRRSRPTFSKPAGAIGTPLVSLDQNEGSSPPSSPRKTRSTFSKPVGSPLVVDAEADVIEPRKTRTTFSKAMGAPLVVESTLVLDERALLDTSSHRLMRIQSAIDDDILDRVDAITATQPSAAPIHDHVDEDDDDGDGSGAEDPDVVAAEPTSAVVVTEPTVVAVEPDLMLAAVEVLASDTLDAVPSSSSEADEREALAVVVSRVTTDTVAAILHAASTLRDSSAASIDQSAPPVESNEAALVAKVTELLAAEPVREPLAARSPSGLTSVHFVSRAGTVQLAPTRTISLERLERRKDSDSDAPSVPPKRTVSLAPLLRHSNS</sequence>
<keyword evidence="2 3" id="KW-0040">ANK repeat</keyword>
<dbReference type="eggNOG" id="KOG0504">
    <property type="taxonomic scope" value="Eukaryota"/>
</dbReference>
<keyword evidence="1" id="KW-0677">Repeat</keyword>
<dbReference type="OrthoDB" id="20872at2759"/>
<dbReference type="PANTHER" id="PTHR24198:SF165">
    <property type="entry name" value="ANKYRIN REPEAT-CONTAINING PROTEIN-RELATED"/>
    <property type="match status" value="1"/>
</dbReference>
<dbReference type="VEuPathDB" id="FungiDB:SDRG_15352"/>
<dbReference type="SUPFAM" id="SSF48403">
    <property type="entry name" value="Ankyrin repeat"/>
    <property type="match status" value="1"/>
</dbReference>
<evidence type="ECO:0000256" key="1">
    <source>
        <dbReference type="ARBA" id="ARBA00022737"/>
    </source>
</evidence>
<dbReference type="Pfam" id="PF12796">
    <property type="entry name" value="Ank_2"/>
    <property type="match status" value="2"/>
</dbReference>
<feature type="compositionally biased region" description="Polar residues" evidence="4">
    <location>
        <begin position="1"/>
        <end position="15"/>
    </location>
</feature>
<name>T0PX58_SAPDV</name>
<keyword evidence="6" id="KW-1185">Reference proteome</keyword>
<dbReference type="InParanoid" id="T0PX58"/>
<feature type="compositionally biased region" description="Acidic residues" evidence="4">
    <location>
        <begin position="616"/>
        <end position="631"/>
    </location>
</feature>
<protein>
    <submittedName>
        <fullName evidence="5">Uncharacterized protein</fullName>
    </submittedName>
</protein>
<dbReference type="PANTHER" id="PTHR24198">
    <property type="entry name" value="ANKYRIN REPEAT AND PROTEIN KINASE DOMAIN-CONTAINING PROTEIN"/>
    <property type="match status" value="1"/>
</dbReference>
<dbReference type="RefSeq" id="XP_008619743.1">
    <property type="nucleotide sequence ID" value="XM_008621521.1"/>
</dbReference>
<dbReference type="InterPro" id="IPR036770">
    <property type="entry name" value="Ankyrin_rpt-contain_sf"/>
</dbReference>
<evidence type="ECO:0000256" key="3">
    <source>
        <dbReference type="PROSITE-ProRule" id="PRU00023"/>
    </source>
</evidence>
<feature type="repeat" description="ANK" evidence="3">
    <location>
        <begin position="91"/>
        <end position="123"/>
    </location>
</feature>
<dbReference type="PROSITE" id="PS50297">
    <property type="entry name" value="ANK_REP_REGION"/>
    <property type="match status" value="1"/>
</dbReference>
<dbReference type="Proteomes" id="UP000030762">
    <property type="component" value="Unassembled WGS sequence"/>
</dbReference>
<dbReference type="GeneID" id="19956079"/>
<accession>T0PX58</accession>
<gene>
    <name evidence="5" type="ORF">SDRG_15352</name>
</gene>
<feature type="repeat" description="ANK" evidence="3">
    <location>
        <begin position="316"/>
        <end position="348"/>
    </location>
</feature>
<feature type="region of interest" description="Disordered" evidence="4">
    <location>
        <begin position="478"/>
        <end position="534"/>
    </location>
</feature>
<reference evidence="5 6" key="1">
    <citation type="submission" date="2012-04" db="EMBL/GenBank/DDBJ databases">
        <title>The Genome Sequence of Saprolegnia declina VS20.</title>
        <authorList>
            <consortium name="The Broad Institute Genome Sequencing Platform"/>
            <person name="Russ C."/>
            <person name="Nusbaum C."/>
            <person name="Tyler B."/>
            <person name="van West P."/>
            <person name="Dieguez-Uribeondo J."/>
            <person name="de Bruijn I."/>
            <person name="Tripathy S."/>
            <person name="Jiang R."/>
            <person name="Young S.K."/>
            <person name="Zeng Q."/>
            <person name="Gargeya S."/>
            <person name="Fitzgerald M."/>
            <person name="Haas B."/>
            <person name="Abouelleil A."/>
            <person name="Alvarado L."/>
            <person name="Arachchi H.M."/>
            <person name="Berlin A."/>
            <person name="Chapman S.B."/>
            <person name="Goldberg J."/>
            <person name="Griggs A."/>
            <person name="Gujja S."/>
            <person name="Hansen M."/>
            <person name="Howarth C."/>
            <person name="Imamovic A."/>
            <person name="Larimer J."/>
            <person name="McCowen C."/>
            <person name="Montmayeur A."/>
            <person name="Murphy C."/>
            <person name="Neiman D."/>
            <person name="Pearson M."/>
            <person name="Priest M."/>
            <person name="Roberts A."/>
            <person name="Saif S."/>
            <person name="Shea T."/>
            <person name="Sisk P."/>
            <person name="Sykes S."/>
            <person name="Wortman J."/>
            <person name="Nusbaum C."/>
            <person name="Birren B."/>
        </authorList>
    </citation>
    <scope>NUCLEOTIDE SEQUENCE [LARGE SCALE GENOMIC DNA]</scope>
    <source>
        <strain evidence="5 6">VS20</strain>
    </source>
</reference>
<dbReference type="Gene3D" id="1.25.40.20">
    <property type="entry name" value="Ankyrin repeat-containing domain"/>
    <property type="match status" value="2"/>
</dbReference>
<feature type="region of interest" description="Disordered" evidence="4">
    <location>
        <begin position="605"/>
        <end position="638"/>
    </location>
</feature>
<feature type="region of interest" description="Disordered" evidence="4">
    <location>
        <begin position="773"/>
        <end position="808"/>
    </location>
</feature>
<organism evidence="5 6">
    <name type="scientific">Saprolegnia diclina (strain VS20)</name>
    <dbReference type="NCBI Taxonomy" id="1156394"/>
    <lineage>
        <taxon>Eukaryota</taxon>
        <taxon>Sar</taxon>
        <taxon>Stramenopiles</taxon>
        <taxon>Oomycota</taxon>
        <taxon>Saprolegniomycetes</taxon>
        <taxon>Saprolegniales</taxon>
        <taxon>Saprolegniaceae</taxon>
        <taxon>Saprolegnia</taxon>
    </lineage>
</organism>